<comment type="similarity">
    <text evidence="1">Belongs to the short-chain dehydrogenases/reductases (SDR) family.</text>
</comment>
<dbReference type="AlphaFoldDB" id="A0A5N5QBU2"/>
<protein>
    <recommendedName>
        <fullName evidence="6">Oxidoreductase</fullName>
    </recommendedName>
</protein>
<dbReference type="PRINTS" id="PR00081">
    <property type="entry name" value="GDHRDH"/>
</dbReference>
<evidence type="ECO:0000313" key="4">
    <source>
        <dbReference type="EMBL" id="KAB5588886.1"/>
    </source>
</evidence>
<dbReference type="EMBL" id="SSOP01000352">
    <property type="protein sequence ID" value="KAB5588886.1"/>
    <property type="molecule type" value="Genomic_DNA"/>
</dbReference>
<evidence type="ECO:0000256" key="3">
    <source>
        <dbReference type="ARBA" id="ARBA00023002"/>
    </source>
</evidence>
<keyword evidence="3" id="KW-0560">Oxidoreductase</keyword>
<evidence type="ECO:0000313" key="5">
    <source>
        <dbReference type="Proteomes" id="UP000383932"/>
    </source>
</evidence>
<sequence length="305" mass="33036">MGNLISQSFPPKSHFSVDQIPDLAGQVIIVTGGNAGVGKETCKALLNKNAKVYLAARNKSKADEAIERLKRETGGKAPIFLELNLADLASVRKAAEEFKSKEQELHVLFNNAGVMVPPVEQKTANGYDLQFGTNVLGHYFFTTLLMSVLVHTARTSPLAHGHARIVNTSSYTAYLAPKGGIVWETLRNDEAGAAACKSMGTRTLYAQSKLGNVLLSNQLAKRQSEDRVATASGRAASTSVGEWFLYPASYGALTQLWSGTMPEGELHNGKFLIPWARIGDAGPMGNNEQLGDKLWAWLEEQVKGF</sequence>
<organism evidence="4 5">
    <name type="scientific">Ceratobasidium theobromae</name>
    <dbReference type="NCBI Taxonomy" id="1582974"/>
    <lineage>
        <taxon>Eukaryota</taxon>
        <taxon>Fungi</taxon>
        <taxon>Dikarya</taxon>
        <taxon>Basidiomycota</taxon>
        <taxon>Agaricomycotina</taxon>
        <taxon>Agaricomycetes</taxon>
        <taxon>Cantharellales</taxon>
        <taxon>Ceratobasidiaceae</taxon>
        <taxon>Ceratobasidium</taxon>
    </lineage>
</organism>
<dbReference type="Pfam" id="PF00106">
    <property type="entry name" value="adh_short"/>
    <property type="match status" value="1"/>
</dbReference>
<dbReference type="SUPFAM" id="SSF51735">
    <property type="entry name" value="NAD(P)-binding Rossmann-fold domains"/>
    <property type="match status" value="1"/>
</dbReference>
<evidence type="ECO:0008006" key="6">
    <source>
        <dbReference type="Google" id="ProtNLM"/>
    </source>
</evidence>
<name>A0A5N5QBU2_9AGAM</name>
<gene>
    <name evidence="4" type="ORF">CTheo_7672</name>
</gene>
<dbReference type="PANTHER" id="PTHR24320">
    <property type="entry name" value="RETINOL DEHYDROGENASE"/>
    <property type="match status" value="1"/>
</dbReference>
<reference evidence="4 5" key="1">
    <citation type="journal article" date="2019" name="Fungal Biol. Biotechnol.">
        <title>Draft genome sequence of fastidious pathogen Ceratobasidium theobromae, which causes vascular-streak dieback in Theobroma cacao.</title>
        <authorList>
            <person name="Ali S.S."/>
            <person name="Asman A."/>
            <person name="Shao J."/>
            <person name="Firmansyah A.P."/>
            <person name="Susilo A.W."/>
            <person name="Rosmana A."/>
            <person name="McMahon P."/>
            <person name="Junaid M."/>
            <person name="Guest D."/>
            <person name="Kheng T.Y."/>
            <person name="Meinhardt L.W."/>
            <person name="Bailey B.A."/>
        </authorList>
    </citation>
    <scope>NUCLEOTIDE SEQUENCE [LARGE SCALE GENOMIC DNA]</scope>
    <source>
        <strain evidence="4 5">CT2</strain>
    </source>
</reference>
<keyword evidence="2" id="KW-0521">NADP</keyword>
<dbReference type="GO" id="GO:0016491">
    <property type="term" value="F:oxidoreductase activity"/>
    <property type="evidence" value="ECO:0007669"/>
    <property type="project" value="UniProtKB-KW"/>
</dbReference>
<keyword evidence="5" id="KW-1185">Reference proteome</keyword>
<proteinExistence type="inferred from homology"/>
<evidence type="ECO:0000256" key="1">
    <source>
        <dbReference type="ARBA" id="ARBA00006484"/>
    </source>
</evidence>
<dbReference type="Proteomes" id="UP000383932">
    <property type="component" value="Unassembled WGS sequence"/>
</dbReference>
<dbReference type="OrthoDB" id="191139at2759"/>
<evidence type="ECO:0000256" key="2">
    <source>
        <dbReference type="ARBA" id="ARBA00022857"/>
    </source>
</evidence>
<dbReference type="Gene3D" id="3.40.50.720">
    <property type="entry name" value="NAD(P)-binding Rossmann-like Domain"/>
    <property type="match status" value="1"/>
</dbReference>
<comment type="caution">
    <text evidence="4">The sequence shown here is derived from an EMBL/GenBank/DDBJ whole genome shotgun (WGS) entry which is preliminary data.</text>
</comment>
<dbReference type="PANTHER" id="PTHR24320:SF282">
    <property type="entry name" value="WW DOMAIN-CONTAINING OXIDOREDUCTASE"/>
    <property type="match status" value="1"/>
</dbReference>
<dbReference type="InterPro" id="IPR002347">
    <property type="entry name" value="SDR_fam"/>
</dbReference>
<accession>A0A5N5QBU2</accession>
<dbReference type="InterPro" id="IPR036291">
    <property type="entry name" value="NAD(P)-bd_dom_sf"/>
</dbReference>